<keyword evidence="1" id="KW-0732">Signal</keyword>
<feature type="signal peptide" evidence="1">
    <location>
        <begin position="1"/>
        <end position="16"/>
    </location>
</feature>
<feature type="chain" id="PRO_5035802302" description="Fungal lipase-type domain-containing protein" evidence="1">
    <location>
        <begin position="17"/>
        <end position="323"/>
    </location>
</feature>
<dbReference type="AlphaFoldDB" id="A0A8S1L8V9"/>
<dbReference type="Pfam" id="PF01764">
    <property type="entry name" value="Lipase_3"/>
    <property type="match status" value="1"/>
</dbReference>
<sequence>MKHLLIVLLLICVSYANKGFIEKEIEKVFKHKSNVNQIYSHSLAQQFFHYTKIAVCHPKEIADWDCGYYCQQHPDMIDVQAFAGNYSSQAYCGYNQKENYIVLVYRSTQDLTNWINNVKFFKQEFGDCKDCAVHLGFWETYTAISNEMINCTKTLRQKYPKSKVLITGHSLGGAIAALMAVDVTRLGIQVDNFFTYGAPRVGNIEFATWFINYVVPKEYWRVTHYADTVVHTPPMNFYYSHLPQEVWYNEENTSFKICLQGLVEDDTCSNSLWWYSISDHTSYFNEFQECKTQFIHHNETMHFIGKQSDQLNNQPNLIQDQKQ</sequence>
<evidence type="ECO:0000259" key="2">
    <source>
        <dbReference type="Pfam" id="PF01764"/>
    </source>
</evidence>
<accession>A0A8S1L8V9</accession>
<dbReference type="CDD" id="cd00519">
    <property type="entry name" value="Lipase_3"/>
    <property type="match status" value="1"/>
</dbReference>
<dbReference type="PANTHER" id="PTHR45856:SF25">
    <property type="entry name" value="FUNGAL LIPASE-LIKE DOMAIN-CONTAINING PROTEIN"/>
    <property type="match status" value="1"/>
</dbReference>
<reference evidence="3" key="1">
    <citation type="submission" date="2021-01" db="EMBL/GenBank/DDBJ databases">
        <authorList>
            <consortium name="Genoscope - CEA"/>
            <person name="William W."/>
        </authorList>
    </citation>
    <scope>NUCLEOTIDE SEQUENCE</scope>
</reference>
<proteinExistence type="predicted"/>
<dbReference type="GO" id="GO:0006629">
    <property type="term" value="P:lipid metabolic process"/>
    <property type="evidence" value="ECO:0007669"/>
    <property type="project" value="InterPro"/>
</dbReference>
<organism evidence="3 4">
    <name type="scientific">Paramecium primaurelia</name>
    <dbReference type="NCBI Taxonomy" id="5886"/>
    <lineage>
        <taxon>Eukaryota</taxon>
        <taxon>Sar</taxon>
        <taxon>Alveolata</taxon>
        <taxon>Ciliophora</taxon>
        <taxon>Intramacronucleata</taxon>
        <taxon>Oligohymenophorea</taxon>
        <taxon>Peniculida</taxon>
        <taxon>Parameciidae</taxon>
        <taxon>Paramecium</taxon>
    </lineage>
</organism>
<evidence type="ECO:0000313" key="4">
    <source>
        <dbReference type="Proteomes" id="UP000688137"/>
    </source>
</evidence>
<gene>
    <name evidence="3" type="ORF">PPRIM_AZ9-3.1.T0320300</name>
</gene>
<feature type="domain" description="Fungal lipase-type" evidence="2">
    <location>
        <begin position="102"/>
        <end position="236"/>
    </location>
</feature>
<dbReference type="EMBL" id="CAJJDM010000031">
    <property type="protein sequence ID" value="CAD8062043.1"/>
    <property type="molecule type" value="Genomic_DNA"/>
</dbReference>
<dbReference type="OMA" id="NEMINCT"/>
<dbReference type="InterPro" id="IPR002921">
    <property type="entry name" value="Fungal_lipase-type"/>
</dbReference>
<evidence type="ECO:0000256" key="1">
    <source>
        <dbReference type="SAM" id="SignalP"/>
    </source>
</evidence>
<dbReference type="InterPro" id="IPR051218">
    <property type="entry name" value="Sec_MonoDiacylglyc_Lipase"/>
</dbReference>
<comment type="caution">
    <text evidence="3">The sequence shown here is derived from an EMBL/GenBank/DDBJ whole genome shotgun (WGS) entry which is preliminary data.</text>
</comment>
<dbReference type="Proteomes" id="UP000688137">
    <property type="component" value="Unassembled WGS sequence"/>
</dbReference>
<dbReference type="PANTHER" id="PTHR45856">
    <property type="entry name" value="ALPHA/BETA-HYDROLASES SUPERFAMILY PROTEIN"/>
    <property type="match status" value="1"/>
</dbReference>
<protein>
    <recommendedName>
        <fullName evidence="2">Fungal lipase-type domain-containing protein</fullName>
    </recommendedName>
</protein>
<name>A0A8S1L8V9_PARPR</name>
<evidence type="ECO:0000313" key="3">
    <source>
        <dbReference type="EMBL" id="CAD8062043.1"/>
    </source>
</evidence>
<keyword evidence="4" id="KW-1185">Reference proteome</keyword>